<keyword evidence="3" id="KW-1185">Reference proteome</keyword>
<accession>A0A8T1VEC0</accession>
<dbReference type="EMBL" id="JAGDFM010000410">
    <property type="protein sequence ID" value="KAG7378600.1"/>
    <property type="molecule type" value="Genomic_DNA"/>
</dbReference>
<evidence type="ECO:0000256" key="1">
    <source>
        <dbReference type="SAM" id="MobiDB-lite"/>
    </source>
</evidence>
<gene>
    <name evidence="2" type="ORF">PHYPSEUDO_009883</name>
</gene>
<sequence length="504" mass="53398">MQASDFQPAARAPWGTGVGVGGALLATLGLGFTEGCLEVERRPIPLRFALRFAAANVLPSAVWGSVPARHVAAASGVPLTALISDAGVAGSRSVAVGRRLVLVKSVRALRLATGSYGLAWGLWRWHEADVASHGRNNDTQHGVKCGESVVRLAPVNSPLSRASKRKHGHHIVTVPVETESWKEQDMVSAVDAVDWEKVGIQVQSGEEEGVQGERVQVIEVELSDVETTAAYAGKMKAKASSGEGMSVCSVAVLPLSGPPLPTSIADSFDVCFNPLSAVLAFIALACRERGVGHVALVAEEEDEGVEADVNPNGPRLQLSTAQLVTGLLYRHGITASVSNALDKEPVVKQVEGELTADHPADNSRIVFFLSESLSAGRLAARNMDEQGLMALQDACFIVEESLTGQSVPSEQLEAQSALLKVAVSSGTEEQNASEQQEKAEVDEQEPVATYLSIADVSDQTLQGIRKLVRQGKKPDAIQAAVYQAYGVQLAVAPTRLDQFSDMHI</sequence>
<name>A0A8T1VEC0_9STRA</name>
<dbReference type="AlphaFoldDB" id="A0A8T1VEC0"/>
<feature type="region of interest" description="Disordered" evidence="1">
    <location>
        <begin position="425"/>
        <end position="444"/>
    </location>
</feature>
<proteinExistence type="predicted"/>
<organism evidence="2 3">
    <name type="scientific">Phytophthora pseudosyringae</name>
    <dbReference type="NCBI Taxonomy" id="221518"/>
    <lineage>
        <taxon>Eukaryota</taxon>
        <taxon>Sar</taxon>
        <taxon>Stramenopiles</taxon>
        <taxon>Oomycota</taxon>
        <taxon>Peronosporomycetes</taxon>
        <taxon>Peronosporales</taxon>
        <taxon>Peronosporaceae</taxon>
        <taxon>Phytophthora</taxon>
    </lineage>
</organism>
<comment type="caution">
    <text evidence="2">The sequence shown here is derived from an EMBL/GenBank/DDBJ whole genome shotgun (WGS) entry which is preliminary data.</text>
</comment>
<feature type="compositionally biased region" description="Polar residues" evidence="1">
    <location>
        <begin position="425"/>
        <end position="434"/>
    </location>
</feature>
<dbReference type="Proteomes" id="UP000694044">
    <property type="component" value="Unassembled WGS sequence"/>
</dbReference>
<evidence type="ECO:0000313" key="2">
    <source>
        <dbReference type="EMBL" id="KAG7378600.1"/>
    </source>
</evidence>
<protein>
    <submittedName>
        <fullName evidence="2">Uncharacterized protein</fullName>
    </submittedName>
</protein>
<evidence type="ECO:0000313" key="3">
    <source>
        <dbReference type="Proteomes" id="UP000694044"/>
    </source>
</evidence>
<reference evidence="2" key="1">
    <citation type="submission" date="2021-02" db="EMBL/GenBank/DDBJ databases">
        <authorList>
            <person name="Palmer J.M."/>
        </authorList>
    </citation>
    <scope>NUCLEOTIDE SEQUENCE</scope>
    <source>
        <strain evidence="2">SCRP734</strain>
    </source>
</reference>
<dbReference type="OrthoDB" id="74503at2759"/>